<feature type="transmembrane region" description="Helical" evidence="1">
    <location>
        <begin position="12"/>
        <end position="39"/>
    </location>
</feature>
<dbReference type="InterPro" id="IPR007403">
    <property type="entry name" value="DUF456"/>
</dbReference>
<name>A0A6J4M8F0_9CYAN</name>
<feature type="transmembrane region" description="Helical" evidence="1">
    <location>
        <begin position="135"/>
        <end position="161"/>
    </location>
</feature>
<dbReference type="EMBL" id="CADCTY010000988">
    <property type="protein sequence ID" value="CAA9351225.1"/>
    <property type="molecule type" value="Genomic_DNA"/>
</dbReference>
<dbReference type="Pfam" id="PF04306">
    <property type="entry name" value="DUF456"/>
    <property type="match status" value="1"/>
</dbReference>
<protein>
    <submittedName>
        <fullName evidence="2">Uncharacterized protein</fullName>
    </submittedName>
</protein>
<keyword evidence="1" id="KW-1133">Transmembrane helix</keyword>
<reference evidence="2" key="1">
    <citation type="submission" date="2020-02" db="EMBL/GenBank/DDBJ databases">
        <authorList>
            <person name="Meier V. D."/>
        </authorList>
    </citation>
    <scope>NUCLEOTIDE SEQUENCE</scope>
    <source>
        <strain evidence="2">AVDCRST_MAG94</strain>
    </source>
</reference>
<accession>A0A6J4M8F0</accession>
<feature type="transmembrane region" description="Helical" evidence="1">
    <location>
        <begin position="45"/>
        <end position="67"/>
    </location>
</feature>
<gene>
    <name evidence="2" type="ORF">AVDCRST_MAG94-2809</name>
</gene>
<dbReference type="PANTHER" id="PTHR39165">
    <property type="entry name" value="IG HYPOTHETICAL 17883"/>
    <property type="match status" value="1"/>
</dbReference>
<evidence type="ECO:0000313" key="2">
    <source>
        <dbReference type="EMBL" id="CAA9351225.1"/>
    </source>
</evidence>
<organism evidence="2">
    <name type="scientific">uncultured Leptolyngbya sp</name>
    <dbReference type="NCBI Taxonomy" id="332963"/>
    <lineage>
        <taxon>Bacteria</taxon>
        <taxon>Bacillati</taxon>
        <taxon>Cyanobacteriota</taxon>
        <taxon>Cyanophyceae</taxon>
        <taxon>Leptolyngbyales</taxon>
        <taxon>Leptolyngbyaceae</taxon>
        <taxon>Leptolyngbya group</taxon>
        <taxon>Leptolyngbya</taxon>
        <taxon>environmental samples</taxon>
    </lineage>
</organism>
<feature type="transmembrane region" description="Helical" evidence="1">
    <location>
        <begin position="79"/>
        <end position="99"/>
    </location>
</feature>
<dbReference type="AlphaFoldDB" id="A0A6J4M8F0"/>
<proteinExistence type="predicted"/>
<keyword evidence="1" id="KW-0472">Membrane</keyword>
<sequence length="169" mass="17147">MLLYWLLVSLMVLGVIGAVVPAIPGISLIVLAIVIWGAVNGFATVSLPLGIAIVVLLLSIGVDLLATYWGAKQAGASSWGVWGAMIGLTLGFLGLLPALPLGGPLLGIILGAFLGAMVGELLYQRDLQLAAKAALGVVVGSLVGNLIQGILALGVVIIFLVTTWPVTAS</sequence>
<evidence type="ECO:0000256" key="1">
    <source>
        <dbReference type="SAM" id="Phobius"/>
    </source>
</evidence>
<feature type="transmembrane region" description="Helical" evidence="1">
    <location>
        <begin position="105"/>
        <end position="123"/>
    </location>
</feature>
<dbReference type="PANTHER" id="PTHR39165:SF1">
    <property type="entry name" value="DUF456 DOMAIN-CONTAINING PROTEIN"/>
    <property type="match status" value="1"/>
</dbReference>
<keyword evidence="1" id="KW-0812">Transmembrane</keyword>